<organism evidence="1 2">
    <name type="scientific">Cellulophaga baltica 18</name>
    <dbReference type="NCBI Taxonomy" id="1348584"/>
    <lineage>
        <taxon>Bacteria</taxon>
        <taxon>Pseudomonadati</taxon>
        <taxon>Bacteroidota</taxon>
        <taxon>Flavobacteriia</taxon>
        <taxon>Flavobacteriales</taxon>
        <taxon>Flavobacteriaceae</taxon>
        <taxon>Cellulophaga</taxon>
    </lineage>
</organism>
<dbReference type="AlphaFoldDB" id="A0AAU8RJM7"/>
<dbReference type="Proteomes" id="UP000030786">
    <property type="component" value="Chromosome"/>
</dbReference>
<name>A0AAU8RJM7_9FLAO</name>
<dbReference type="EMBL" id="CP009976">
    <property type="protein sequence ID" value="AIZ42685.1"/>
    <property type="molecule type" value="Genomic_DNA"/>
</dbReference>
<protein>
    <submittedName>
        <fullName evidence="1">Uncharacterized protein</fullName>
    </submittedName>
</protein>
<accession>A0AAU8RJM7</accession>
<evidence type="ECO:0000313" key="1">
    <source>
        <dbReference type="EMBL" id="AIZ42685.1"/>
    </source>
</evidence>
<proteinExistence type="predicted"/>
<evidence type="ECO:0000313" key="2">
    <source>
        <dbReference type="Proteomes" id="UP000030786"/>
    </source>
</evidence>
<dbReference type="KEGG" id="cbat:M666_14555"/>
<sequence>MYIYKVAKSYGFSIRQEELKQNNKIWLADQTEAKSFFAFPNCHSHNVVGNYQQKIILRIWLKK</sequence>
<reference evidence="1 2" key="1">
    <citation type="journal article" date="2014" name="Environ. Microbiol.">
        <title>Contrasting genomic patterns and infection strategies of two co-existing Bacteroidetes podovirus genera.</title>
        <authorList>
            <person name="Holmfeldt K."/>
            <person name="Howard-Varona C."/>
            <person name="Solonenko N."/>
            <person name="Sullivan M.B."/>
        </authorList>
    </citation>
    <scope>NUCLEOTIDE SEQUENCE [LARGE SCALE GENOMIC DNA]</scope>
    <source>
        <strain evidence="1 2">18</strain>
    </source>
</reference>
<gene>
    <name evidence="1" type="ORF">M666_14555</name>
</gene>